<evidence type="ECO:0000256" key="1">
    <source>
        <dbReference type="ARBA" id="ARBA00005246"/>
    </source>
</evidence>
<dbReference type="GO" id="GO:0000407">
    <property type="term" value="C:phagophore assembly site"/>
    <property type="evidence" value="ECO:0007669"/>
    <property type="project" value="TreeGrafter"/>
</dbReference>
<dbReference type="PANTHER" id="PTHR13430:SF4">
    <property type="entry name" value="AUTOPHAGY-RELATED PROTEIN 13"/>
    <property type="match status" value="1"/>
</dbReference>
<evidence type="ECO:0000313" key="6">
    <source>
        <dbReference type="Proteomes" id="UP000008493"/>
    </source>
</evidence>
<dbReference type="HOGENOM" id="CLU_1124249_0_0_1"/>
<dbReference type="GO" id="GO:0034727">
    <property type="term" value="P:piecemeal microautophagy of the nucleus"/>
    <property type="evidence" value="ECO:0007669"/>
    <property type="project" value="TreeGrafter"/>
</dbReference>
<dbReference type="OrthoDB" id="70161at2759"/>
<dbReference type="InterPro" id="IPR040182">
    <property type="entry name" value="ATG13"/>
</dbReference>
<organism evidence="5 6">
    <name type="scientific">Agaricus bisporus var. burnettii (strain JB137-S8 / ATCC MYA-4627 / FGSC 10392)</name>
    <name type="common">White button mushroom</name>
    <dbReference type="NCBI Taxonomy" id="597362"/>
    <lineage>
        <taxon>Eukaryota</taxon>
        <taxon>Fungi</taxon>
        <taxon>Dikarya</taxon>
        <taxon>Basidiomycota</taxon>
        <taxon>Agaricomycotina</taxon>
        <taxon>Agaricomycetes</taxon>
        <taxon>Agaricomycetidae</taxon>
        <taxon>Agaricales</taxon>
        <taxon>Agaricineae</taxon>
        <taxon>Agaricaceae</taxon>
        <taxon>Agaricus</taxon>
    </lineage>
</organism>
<dbReference type="GO" id="GO:0005829">
    <property type="term" value="C:cytosol"/>
    <property type="evidence" value="ECO:0007669"/>
    <property type="project" value="TreeGrafter"/>
</dbReference>
<dbReference type="KEGG" id="abp:AGABI1DRAFT130157"/>
<comment type="similarity">
    <text evidence="1 3">Belongs to the ATG13 family. Fungi subfamily.</text>
</comment>
<keyword evidence="6" id="KW-1185">Reference proteome</keyword>
<dbReference type="Pfam" id="PF10033">
    <property type="entry name" value="ATG13"/>
    <property type="match status" value="1"/>
</dbReference>
<dbReference type="GO" id="GO:0034497">
    <property type="term" value="P:protein localization to phagophore assembly site"/>
    <property type="evidence" value="ECO:0007669"/>
    <property type="project" value="TreeGrafter"/>
</dbReference>
<dbReference type="Proteomes" id="UP000008493">
    <property type="component" value="Unassembled WGS sequence"/>
</dbReference>
<dbReference type="InterPro" id="IPR036570">
    <property type="entry name" value="HORMA_dom_sf"/>
</dbReference>
<evidence type="ECO:0000256" key="2">
    <source>
        <dbReference type="ARBA" id="ARBA00023006"/>
    </source>
</evidence>
<protein>
    <recommendedName>
        <fullName evidence="3">Autophagy-related protein 13</fullName>
    </recommendedName>
</protein>
<dbReference type="RefSeq" id="XP_007331744.1">
    <property type="nucleotide sequence ID" value="XM_007331682.1"/>
</dbReference>
<proteinExistence type="inferred from homology"/>
<dbReference type="GO" id="GO:1990316">
    <property type="term" value="C:Atg1/ULK1 kinase complex"/>
    <property type="evidence" value="ECO:0007669"/>
    <property type="project" value="InterPro"/>
</dbReference>
<dbReference type="GO" id="GO:0000423">
    <property type="term" value="P:mitophagy"/>
    <property type="evidence" value="ECO:0007669"/>
    <property type="project" value="TreeGrafter"/>
</dbReference>
<name>K5XRF3_AGABU</name>
<dbReference type="eggNOG" id="KOG4573">
    <property type="taxonomic scope" value="Eukaryota"/>
</dbReference>
<evidence type="ECO:0000313" key="5">
    <source>
        <dbReference type="EMBL" id="EKM77455.1"/>
    </source>
</evidence>
<dbReference type="Gene3D" id="3.30.900.10">
    <property type="entry name" value="HORMA domain"/>
    <property type="match status" value="1"/>
</dbReference>
<dbReference type="InParanoid" id="K5XRF3"/>
<dbReference type="EMBL" id="JH971395">
    <property type="protein sequence ID" value="EKM77455.1"/>
    <property type="molecule type" value="Genomic_DNA"/>
</dbReference>
<dbReference type="PANTHER" id="PTHR13430">
    <property type="match status" value="1"/>
</dbReference>
<evidence type="ECO:0000259" key="4">
    <source>
        <dbReference type="Pfam" id="PF10033"/>
    </source>
</evidence>
<dbReference type="GeneID" id="18827162"/>
<sequence>MPNQSAITSYTYDSIAALVRTAVRSPLSLHHTSTAGHIDSKKTGSQFGQTVLKDVGKKHDAGNVGCSRTVGLLHHLDLRTSDLFTKDARELYRQITRHPPPPFDLEVVLSIPELAPDQALPRVQVDPAPRSVLLEVWSVSLAGSENTSVTPPPIYKHGMALFRSIYTLLRTLPAWSLYKRIRRRSGRAAAMSISLRLLPHTDATSTLAFHQQISPAISPISTLSQSFPPVQLCPGTLRGKTWRTLEP</sequence>
<gene>
    <name evidence="5" type="ORF">AGABI1DRAFT_130157</name>
</gene>
<dbReference type="STRING" id="597362.K5XRF3"/>
<dbReference type="InterPro" id="IPR018731">
    <property type="entry name" value="Atg13_N"/>
</dbReference>
<feature type="domain" description="Autophagy-related protein 13 N-terminal" evidence="4">
    <location>
        <begin position="76"/>
        <end position="238"/>
    </location>
</feature>
<evidence type="ECO:0000256" key="3">
    <source>
        <dbReference type="RuleBase" id="RU361214"/>
    </source>
</evidence>
<dbReference type="AlphaFoldDB" id="K5XRF3"/>
<keyword evidence="2 3" id="KW-0072">Autophagy</keyword>
<reference evidence="6" key="1">
    <citation type="journal article" date="2012" name="Proc. Natl. Acad. Sci. U.S.A.">
        <title>Genome sequence of the button mushroom Agaricus bisporus reveals mechanisms governing adaptation to a humic-rich ecological niche.</title>
        <authorList>
            <person name="Morin E."/>
            <person name="Kohler A."/>
            <person name="Baker A.R."/>
            <person name="Foulongne-Oriol M."/>
            <person name="Lombard V."/>
            <person name="Nagy L.G."/>
            <person name="Ohm R.A."/>
            <person name="Patyshakuliyeva A."/>
            <person name="Brun A."/>
            <person name="Aerts A.L."/>
            <person name="Bailey A.M."/>
            <person name="Billette C."/>
            <person name="Coutinho P.M."/>
            <person name="Deakin G."/>
            <person name="Doddapaneni H."/>
            <person name="Floudas D."/>
            <person name="Grimwood J."/>
            <person name="Hilden K."/>
            <person name="Kuees U."/>
            <person name="LaButti K.M."/>
            <person name="Lapidus A."/>
            <person name="Lindquist E.A."/>
            <person name="Lucas S.M."/>
            <person name="Murat C."/>
            <person name="Riley R.W."/>
            <person name="Salamov A.A."/>
            <person name="Schmutz J."/>
            <person name="Subramanian V."/>
            <person name="Woesten H.A.B."/>
            <person name="Xu J."/>
            <person name="Eastwood D.C."/>
            <person name="Foster G.D."/>
            <person name="Sonnenberg A.S."/>
            <person name="Cullen D."/>
            <person name="de Vries R.P."/>
            <person name="Lundell T."/>
            <person name="Hibbett D.S."/>
            <person name="Henrissat B."/>
            <person name="Burton K.S."/>
            <person name="Kerrigan R.W."/>
            <person name="Challen M.P."/>
            <person name="Grigoriev I.V."/>
            <person name="Martin F."/>
        </authorList>
    </citation>
    <scope>NUCLEOTIDE SEQUENCE [LARGE SCALE GENOMIC DNA]</scope>
    <source>
        <strain evidence="6">JB137-S8 / ATCC MYA-4627 / FGSC 10392</strain>
    </source>
</reference>
<accession>K5XRF3</accession>